<keyword evidence="2" id="KW-1185">Reference proteome</keyword>
<reference evidence="1 2" key="1">
    <citation type="submission" date="2020-01" db="EMBL/GenBank/DDBJ databases">
        <title>Whole genome sequence of Heliobacterium gestii DSM 11169.</title>
        <authorList>
            <person name="Kyndt J.A."/>
            <person name="Meyer T.E."/>
        </authorList>
    </citation>
    <scope>NUCLEOTIDE SEQUENCE [LARGE SCALE GENOMIC DNA]</scope>
    <source>
        <strain evidence="1 2">DSM 11169</strain>
    </source>
</reference>
<sequence length="138" mass="15066">MATTVTLLLLFPLNGGEGAGKVFLRETGSGEGQIILLPGAGWPKGRIRLLLSPWSEALREKLVFQGRIIEGHLLGSWEAEMGPPYQTGRLKSCPSQHPYSLLAVVDENDGPAHLYHGRWMPPGEGNRSNPPACRGWRS</sequence>
<name>A0A845L8A4_HELGE</name>
<proteinExistence type="predicted"/>
<evidence type="ECO:0000313" key="1">
    <source>
        <dbReference type="EMBL" id="MZP41444.1"/>
    </source>
</evidence>
<dbReference type="RefSeq" id="WP_161260040.1">
    <property type="nucleotide sequence ID" value="NZ_JAFBDC010000001.1"/>
</dbReference>
<comment type="caution">
    <text evidence="1">The sequence shown here is derived from an EMBL/GenBank/DDBJ whole genome shotgun (WGS) entry which is preliminary data.</text>
</comment>
<dbReference type="AlphaFoldDB" id="A0A845L8A4"/>
<protein>
    <submittedName>
        <fullName evidence="1">Uncharacterized protein</fullName>
    </submittedName>
</protein>
<dbReference type="Proteomes" id="UP000471031">
    <property type="component" value="Unassembled WGS sequence"/>
</dbReference>
<evidence type="ECO:0000313" key="2">
    <source>
        <dbReference type="Proteomes" id="UP000471031"/>
    </source>
</evidence>
<dbReference type="OrthoDB" id="9837188at2"/>
<dbReference type="EMBL" id="WXEX01000001">
    <property type="protein sequence ID" value="MZP41444.1"/>
    <property type="molecule type" value="Genomic_DNA"/>
</dbReference>
<gene>
    <name evidence="1" type="ORF">GTO89_00160</name>
</gene>
<accession>A0A845L8A4</accession>
<organism evidence="1 2">
    <name type="scientific">Heliomicrobium gestii</name>
    <name type="common">Heliobacterium gestii</name>
    <dbReference type="NCBI Taxonomy" id="2699"/>
    <lineage>
        <taxon>Bacteria</taxon>
        <taxon>Bacillati</taxon>
        <taxon>Bacillota</taxon>
        <taxon>Clostridia</taxon>
        <taxon>Eubacteriales</taxon>
        <taxon>Heliobacteriaceae</taxon>
        <taxon>Heliomicrobium</taxon>
    </lineage>
</organism>